<dbReference type="GO" id="GO:0004866">
    <property type="term" value="F:endopeptidase inhibitor activity"/>
    <property type="evidence" value="ECO:0007669"/>
    <property type="project" value="InterPro"/>
</dbReference>
<keyword evidence="1" id="KW-0732">Signal</keyword>
<dbReference type="SMART" id="SM01360">
    <property type="entry name" value="A2M"/>
    <property type="match status" value="1"/>
</dbReference>
<feature type="chain" id="PRO_5033915035" description="Alpha-2-macroglobulin domain-containing protein" evidence="1">
    <location>
        <begin position="18"/>
        <end position="2009"/>
    </location>
</feature>
<accession>A0A7J6M3Z8</accession>
<evidence type="ECO:0000256" key="1">
    <source>
        <dbReference type="SAM" id="SignalP"/>
    </source>
</evidence>
<dbReference type="EMBL" id="JABAHT010000078">
    <property type="protein sequence ID" value="KAF4666217.1"/>
    <property type="molecule type" value="Genomic_DNA"/>
</dbReference>
<dbReference type="Proteomes" id="UP000572268">
    <property type="component" value="Unassembled WGS sequence"/>
</dbReference>
<dbReference type="InterPro" id="IPR001599">
    <property type="entry name" value="Macroglobln_a2"/>
</dbReference>
<evidence type="ECO:0000313" key="5">
    <source>
        <dbReference type="Proteomes" id="UP000570595"/>
    </source>
</evidence>
<reference evidence="5 6" key="1">
    <citation type="submission" date="2020-04" db="EMBL/GenBank/DDBJ databases">
        <title>Perkinsus olseni comparative genomics.</title>
        <authorList>
            <person name="Bogema D.R."/>
        </authorList>
    </citation>
    <scope>NUCLEOTIDE SEQUENCE [LARGE SCALE GENOMIC DNA]</scope>
    <source>
        <strain evidence="3">ATCC PRA-179</strain>
        <strain evidence="4">ATCC PRA-31</strain>
    </source>
</reference>
<evidence type="ECO:0000259" key="2">
    <source>
        <dbReference type="SMART" id="SM01360"/>
    </source>
</evidence>
<comment type="caution">
    <text evidence="3">The sequence shown here is derived from an EMBL/GenBank/DDBJ whole genome shotgun (WGS) entry which is preliminary data.</text>
</comment>
<dbReference type="EMBL" id="JABANN010000075">
    <property type="protein sequence ID" value="KAF4672492.1"/>
    <property type="molecule type" value="Genomic_DNA"/>
</dbReference>
<evidence type="ECO:0000313" key="3">
    <source>
        <dbReference type="EMBL" id="KAF4666217.1"/>
    </source>
</evidence>
<sequence length="2009" mass="218934">MLRVLLLISCMLGSTLAQVSISAITPSPGSTLRSEPIQVVFSESIIKFGTDLSVSALPNGSPIILESSGETSPTEFGRWRWVTTSILRFDVEDELWPGDLRISFKLNETFTSYRGRTIVSEEEVPSWMTQSLGLRAIEMNSELAYNATDGAWRSSLGYIGSDHSNKYETPPDSIITIWTDRPVDSTLVSVPGLLTCDDITVLYSDPPTPHPCRVPGSKENLVTCFNITLSKALAPGEECGLALSRAMPYTQHSGAWRGEISTILTGYIPFQFLFHDREYYHEMSSSRLSLAIQHGLPSGTDLTSVIALTPPVAEYKAVVRNKSRVVLSGKFEPGVQYTAEVTPPTSPLTDNVGMVLTGSTGSFIMAEENPGLVHKVDGYDVTQFPLHDRSRGFPMLTRVSERWGVTTCPVTFDNLPQALQVVFSHGRDTSRYNPCRSVDTMTSMLQLSPGITQLLNHTTAYPSNVSIIMVTDNSRPQWYHTTRLITASTLQALLSPVAISGSALSCKRGHASLQNVSGLHVQLTHPLVADVQLWGSNTDEAVYAATTDPLGYVFVPSCPKCLQQSLSVVVSIDGQVVYIHPARIYLDSGTTFDDHQESRSVALHATLIPDRALYAPGGVLAMAGWVVSSTLTCLACQPVDLTNYEFNLTVTWSQTLPQSVIPLSVNDEGNVDPVNIPIPRSVPLGSQPAFDMSCSIRPSSMDDSPGVAPRHGCEIFRVDVPELLIAEPRVPIAVMDLTLPTSITVSDALSSNDTYVTIATYSGTPLPGTTVDVTLTLRDSIDGAPHCGHSPESYTTYAATYETDKDGVAQIALFDSGSDLGRPWSEGQTIEIKAFARDPLGAVLSATASITIDHPLLRLNPLQLSVTDPLPGIKFDALTGITATGDNDVASLDGLLTTRSYMVHDATCKEARTAVSQGRHQSQYNCSITFPTGMVHCPMMIADMATSELFAIVIEVDTLNGNPPVRGCREVTLPAHKLTSYAFPMESLRCSAELLNESTALPHVEVVMSCSNPYPNAQENTFIWVTWPGGHTGIVTVDTELDTISKVLELDNISALGNSVTLSAYVWQAVTEAPFSLVNSSIHDGSAVMPDWSGPRYTSGKATLDMKGYLSLPHRTYDASFSIHTDQEEYSPGDEVAVSIMGGVPNGSVIIAVVDQGILDFRPLTNPDTVEGIIGMLGTASSRMIDSHSFIASSKTFWDNAQHLWGIASEDPWFGVSFDPYWLDDEYTVHLDTPAFEQPLGPGNYKSYYPNRRPGYQRWRCPHIERGIGREEVYALENMNMDGRVGKHTLVDPDGAPSITVSDTPSTLYFDILELTSAGDANVSFTLGQERTKYKISAYMIGYDHTTTVAATDLKAVAQVADASTSITVASPIYMEPYIPRSLRITDEPVMGVALISTHYTTQQLHQMNLTVVVSNMSTGIFPTVDASYSSDLLALPGNAGVLYALFKMPVVSTLNIDDTTDSRGWVHYTLYDTTGVIIDEIIVRILIGPHSHPIVIGSSRAIAAPGVWEEHLQLPEYIPSASQVRLSAESSFYPRIIEHCHRTAFTPYNMYDEDKGDIRTDLLIATLYCLGAVGAEDVSLGGEHDSATLRNELLHQLIHIHTVGGVLKWSRNSPYPSYVSIWLHSLAIIALRGHTQSQYSVARTTWLKAAIDSIKDTLDRFPDARPYNDVARLYHATGSSHFDGLPLPYSKIDSFKEVLTPLDSMTAWLLMRVTVGELSSEDAQAVIWNNIRVSSSETAYIARPGQPSPLPDHLQALALHLATVNNEQQQEERRELLWRVGVWLGQGGVEAKWGGIYSQGFSTETLLFAIEAFTVLDESMANDTPQIEMTVSDGDGDTIWETSLTEENPVSGSLWLPTVNSTSTAVQPDSSGYEGPLIWNITGTGTAFTFLTANILPKHPFAWPIDRGFTVRKFIQLFDVSTGQCTGGMLTSAVTGQLVCITINIESDDDVRSLIVEDLSPSGLEPLDENIDSLDIKTAGSSSSGAPDYYHCIPRNSAVSVHTLNMIR</sequence>
<evidence type="ECO:0000313" key="4">
    <source>
        <dbReference type="EMBL" id="KAF4672492.1"/>
    </source>
</evidence>
<name>A0A7J6M3Z8_PEROL</name>
<evidence type="ECO:0000313" key="6">
    <source>
        <dbReference type="Proteomes" id="UP000572268"/>
    </source>
</evidence>
<feature type="signal peptide" evidence="1">
    <location>
        <begin position="1"/>
        <end position="17"/>
    </location>
</feature>
<feature type="domain" description="Alpha-2-macroglobulin" evidence="2">
    <location>
        <begin position="1307"/>
        <end position="1410"/>
    </location>
</feature>
<proteinExistence type="predicted"/>
<dbReference type="OrthoDB" id="430492at2759"/>
<gene>
    <name evidence="4" type="ORF">FOL46_008885</name>
    <name evidence="3" type="ORF">FOZ61_010034</name>
</gene>
<dbReference type="Proteomes" id="UP000570595">
    <property type="component" value="Unassembled WGS sequence"/>
</dbReference>
<protein>
    <recommendedName>
        <fullName evidence="2">Alpha-2-macroglobulin domain-containing protein</fullName>
    </recommendedName>
</protein>
<organism evidence="3 5">
    <name type="scientific">Perkinsus olseni</name>
    <name type="common">Perkinsus atlanticus</name>
    <dbReference type="NCBI Taxonomy" id="32597"/>
    <lineage>
        <taxon>Eukaryota</taxon>
        <taxon>Sar</taxon>
        <taxon>Alveolata</taxon>
        <taxon>Perkinsozoa</taxon>
        <taxon>Perkinsea</taxon>
        <taxon>Perkinsida</taxon>
        <taxon>Perkinsidae</taxon>
        <taxon>Perkinsus</taxon>
    </lineage>
</organism>